<evidence type="ECO:0000313" key="2">
    <source>
        <dbReference type="Proteomes" id="UP000467252"/>
    </source>
</evidence>
<organism evidence="1 2">
    <name type="scientific">Mycolicibacterium pulveris</name>
    <name type="common">Mycobacterium pulveris</name>
    <dbReference type="NCBI Taxonomy" id="36813"/>
    <lineage>
        <taxon>Bacteria</taxon>
        <taxon>Bacillati</taxon>
        <taxon>Actinomycetota</taxon>
        <taxon>Actinomycetes</taxon>
        <taxon>Mycobacteriales</taxon>
        <taxon>Mycobacteriaceae</taxon>
        <taxon>Mycolicibacterium</taxon>
    </lineage>
</organism>
<evidence type="ECO:0008006" key="3">
    <source>
        <dbReference type="Google" id="ProtNLM"/>
    </source>
</evidence>
<dbReference type="GO" id="GO:0003824">
    <property type="term" value="F:catalytic activity"/>
    <property type="evidence" value="ECO:0007669"/>
    <property type="project" value="InterPro"/>
</dbReference>
<dbReference type="AlphaFoldDB" id="A0A7I7UPQ9"/>
<dbReference type="GO" id="GO:0009116">
    <property type="term" value="P:nucleoside metabolic process"/>
    <property type="evidence" value="ECO:0007669"/>
    <property type="project" value="InterPro"/>
</dbReference>
<keyword evidence="2" id="KW-1185">Reference proteome</keyword>
<dbReference type="InterPro" id="IPR035994">
    <property type="entry name" value="Nucleoside_phosphorylase_sf"/>
</dbReference>
<sequence length="175" mass="18126">MSYLSLGVIVPSPDGEVVKLQNKWIVRTQPDEQSPLDPIALGGGAAGTPGSVFGLEVPDAHILATDKVIKIAPGVAPVPIDTAPSGPVYEKGDWTYSLALALYSGMAADPVLVDMESFGIASVMRALGLCERVLVLRVVTDALSDKAGQTDQDQLDFLRAGSAELAAAIASLLGI</sequence>
<dbReference type="RefSeq" id="WP_163904314.1">
    <property type="nucleotide sequence ID" value="NZ_AP022599.1"/>
</dbReference>
<proteinExistence type="predicted"/>
<accession>A0A7I7UPQ9</accession>
<gene>
    <name evidence="1" type="ORF">MPUL_46220</name>
</gene>
<dbReference type="EMBL" id="AP022599">
    <property type="protein sequence ID" value="BBY83464.1"/>
    <property type="molecule type" value="Genomic_DNA"/>
</dbReference>
<protein>
    <recommendedName>
        <fullName evidence="3">Nucleoside phosphorylase</fullName>
    </recommendedName>
</protein>
<dbReference type="Gene3D" id="3.40.50.1580">
    <property type="entry name" value="Nucleoside phosphorylase domain"/>
    <property type="match status" value="1"/>
</dbReference>
<reference evidence="1 2" key="1">
    <citation type="journal article" date="2019" name="Emerg. Microbes Infect.">
        <title>Comprehensive subspecies identification of 175 nontuberculous mycobacteria species based on 7547 genomic profiles.</title>
        <authorList>
            <person name="Matsumoto Y."/>
            <person name="Kinjo T."/>
            <person name="Motooka D."/>
            <person name="Nabeya D."/>
            <person name="Jung N."/>
            <person name="Uechi K."/>
            <person name="Horii T."/>
            <person name="Iida T."/>
            <person name="Fujita J."/>
            <person name="Nakamura S."/>
        </authorList>
    </citation>
    <scope>NUCLEOTIDE SEQUENCE [LARGE SCALE GENOMIC DNA]</scope>
    <source>
        <strain evidence="1 2">JCM 6370</strain>
    </source>
</reference>
<dbReference type="Proteomes" id="UP000467252">
    <property type="component" value="Chromosome"/>
</dbReference>
<evidence type="ECO:0000313" key="1">
    <source>
        <dbReference type="EMBL" id="BBY83464.1"/>
    </source>
</evidence>
<name>A0A7I7UPQ9_MYCPV</name>